<dbReference type="Proteomes" id="UP000092583">
    <property type="component" value="Unassembled WGS sequence"/>
</dbReference>
<protein>
    <submittedName>
        <fullName evidence="1">Uncharacterized protein</fullName>
    </submittedName>
</protein>
<evidence type="ECO:0000313" key="1">
    <source>
        <dbReference type="EMBL" id="OCF56939.1"/>
    </source>
</evidence>
<name>A0A1B9IMZ0_9TREE</name>
<gene>
    <name evidence="1" type="ORF">L486_05795</name>
</gene>
<proteinExistence type="predicted"/>
<reference evidence="1 2" key="1">
    <citation type="submission" date="2013-07" db="EMBL/GenBank/DDBJ databases">
        <title>The Genome Sequence of Kwoniella mangroviensis CBS10435.</title>
        <authorList>
            <consortium name="The Broad Institute Genome Sequencing Platform"/>
            <person name="Cuomo C."/>
            <person name="Litvintseva A."/>
            <person name="Chen Y."/>
            <person name="Heitman J."/>
            <person name="Sun S."/>
            <person name="Springer D."/>
            <person name="Dromer F."/>
            <person name="Young S.K."/>
            <person name="Zeng Q."/>
            <person name="Gargeya S."/>
            <person name="Fitzgerald M."/>
            <person name="Abouelleil A."/>
            <person name="Alvarado L."/>
            <person name="Berlin A.M."/>
            <person name="Chapman S.B."/>
            <person name="Dewar J."/>
            <person name="Goldberg J."/>
            <person name="Griggs A."/>
            <person name="Gujja S."/>
            <person name="Hansen M."/>
            <person name="Howarth C."/>
            <person name="Imamovic A."/>
            <person name="Larimer J."/>
            <person name="McCowan C."/>
            <person name="Murphy C."/>
            <person name="Pearson M."/>
            <person name="Priest M."/>
            <person name="Roberts A."/>
            <person name="Saif S."/>
            <person name="Shea T."/>
            <person name="Sykes S."/>
            <person name="Wortman J."/>
            <person name="Nusbaum C."/>
            <person name="Birren B."/>
        </authorList>
    </citation>
    <scope>NUCLEOTIDE SEQUENCE [LARGE SCALE GENOMIC DNA]</scope>
    <source>
        <strain evidence="1 2">CBS 10435</strain>
    </source>
</reference>
<keyword evidence="2" id="KW-1185">Reference proteome</keyword>
<accession>A0A1B9IMZ0</accession>
<reference evidence="2" key="2">
    <citation type="submission" date="2013-12" db="EMBL/GenBank/DDBJ databases">
        <title>Evolution of pathogenesis and genome organization in the Tremellales.</title>
        <authorList>
            <person name="Cuomo C."/>
            <person name="Litvintseva A."/>
            <person name="Heitman J."/>
            <person name="Chen Y."/>
            <person name="Sun S."/>
            <person name="Springer D."/>
            <person name="Dromer F."/>
            <person name="Young S."/>
            <person name="Zeng Q."/>
            <person name="Chapman S."/>
            <person name="Gujja S."/>
            <person name="Saif S."/>
            <person name="Birren B."/>
        </authorList>
    </citation>
    <scope>NUCLEOTIDE SEQUENCE [LARGE SCALE GENOMIC DNA]</scope>
    <source>
        <strain evidence="2">CBS 10435</strain>
    </source>
</reference>
<dbReference type="AlphaFoldDB" id="A0A1B9IMZ0"/>
<organism evidence="1 2">
    <name type="scientific">Kwoniella mangroviensis CBS 10435</name>
    <dbReference type="NCBI Taxonomy" id="1331196"/>
    <lineage>
        <taxon>Eukaryota</taxon>
        <taxon>Fungi</taxon>
        <taxon>Dikarya</taxon>
        <taxon>Basidiomycota</taxon>
        <taxon>Agaricomycotina</taxon>
        <taxon>Tremellomycetes</taxon>
        <taxon>Tremellales</taxon>
        <taxon>Cryptococcaceae</taxon>
        <taxon>Kwoniella</taxon>
    </lineage>
</organism>
<dbReference type="EMBL" id="KI669464">
    <property type="protein sequence ID" value="OCF56939.1"/>
    <property type="molecule type" value="Genomic_DNA"/>
</dbReference>
<sequence length="240" mass="27992">MSEDTAIDWRWEDVTHERFSGEYEDMNTDTPYSDALKEPSRNQTARTDILLWEIPEPTETLDQFAKKVFENSNKTVEFVPPPSRTTRTSQSEEKCRFKTRRSDRTGYLYHMTSCGTLEIHRDDCIDLKNSYRPTFNSIHLRAMLKSLSDEWVIENYLAKERHLPIRSASTRISSVFERSLLWSVHWHAHQLNKVIPNGDLDTAEFKKRIDQSLLIGTAGKFMDKWKGTVIDEKVLTIASC</sequence>
<evidence type="ECO:0000313" key="2">
    <source>
        <dbReference type="Proteomes" id="UP000092583"/>
    </source>
</evidence>